<dbReference type="RefSeq" id="XP_046071554.1">
    <property type="nucleotide sequence ID" value="XM_046220576.1"/>
</dbReference>
<sequence length="462" mass="50634">MEEVDRPWAPPIWAPDTLNYRKFFNASVSGDMQAMQEALASGEINVNACPKWEDWEGETALHRAAECGHLELVQLLISHGADIDRRDVSPVGPKTALHIAAHNGHVAIVQELLQNGADVTTRGEMGGPLLNFVLWLKRSISEKDYEVIDLVLSQGGYDIHSWLMEMGGTILHQASEIGDLTLIRFLVDRGADCNYIIPTYEDDTVLHSAVMYNQIDACRLLIELGAYVTPSAFAQASCMDMVELLRPHLSQLDISTSGVLNHASEPGFVRDLLASQIVNVNDLDLRGESALLVACTHPKNIEMLEVLLEFGADLHVCGSREVLGRIFKGDTPLHRAVAFASSTAVTLLIQAGADLEARNKPGQTPLIRVAMSGENKPRTELFDVIVKGGVDVNAGDSEHNTALHHLAMQNMHIRSPRECLTVFQLLVKAGALTNLVNSQGKTCLELFSSSATFREFLDTLYP</sequence>
<feature type="repeat" description="ANK" evidence="3">
    <location>
        <begin position="328"/>
        <end position="360"/>
    </location>
</feature>
<dbReference type="InterPro" id="IPR002110">
    <property type="entry name" value="Ankyrin_rpt"/>
</dbReference>
<feature type="repeat" description="ANK" evidence="3">
    <location>
        <begin position="361"/>
        <end position="397"/>
    </location>
</feature>
<feature type="repeat" description="ANK" evidence="3">
    <location>
        <begin position="166"/>
        <end position="194"/>
    </location>
</feature>
<evidence type="ECO:0000256" key="2">
    <source>
        <dbReference type="ARBA" id="ARBA00023043"/>
    </source>
</evidence>
<dbReference type="EMBL" id="JAJTJA010000007">
    <property type="protein sequence ID" value="KAH8696618.1"/>
    <property type="molecule type" value="Genomic_DNA"/>
</dbReference>
<comment type="caution">
    <text evidence="4">The sequence shown here is derived from an EMBL/GenBank/DDBJ whole genome shotgun (WGS) entry which is preliminary data.</text>
</comment>
<dbReference type="PRINTS" id="PR01415">
    <property type="entry name" value="ANKYRIN"/>
</dbReference>
<dbReference type="PROSITE" id="PS50088">
    <property type="entry name" value="ANK_REPEAT"/>
    <property type="match status" value="5"/>
</dbReference>
<keyword evidence="5" id="KW-1185">Reference proteome</keyword>
<dbReference type="Pfam" id="PF12796">
    <property type="entry name" value="Ank_2"/>
    <property type="match status" value="3"/>
</dbReference>
<proteinExistence type="predicted"/>
<evidence type="ECO:0000256" key="3">
    <source>
        <dbReference type="PROSITE-ProRule" id="PRU00023"/>
    </source>
</evidence>
<evidence type="ECO:0000313" key="5">
    <source>
        <dbReference type="Proteomes" id="UP001201262"/>
    </source>
</evidence>
<dbReference type="PROSITE" id="PS50297">
    <property type="entry name" value="ANK_REP_REGION"/>
    <property type="match status" value="4"/>
</dbReference>
<evidence type="ECO:0000256" key="1">
    <source>
        <dbReference type="ARBA" id="ARBA00022737"/>
    </source>
</evidence>
<protein>
    <submittedName>
        <fullName evidence="4">Ankyrin repeat-containing protein</fullName>
    </submittedName>
</protein>
<accession>A0AAD4KQE0</accession>
<gene>
    <name evidence="4" type="ORF">BGW36DRAFT_428615</name>
</gene>
<dbReference type="SUPFAM" id="SSF48403">
    <property type="entry name" value="Ankyrin repeat"/>
    <property type="match status" value="2"/>
</dbReference>
<dbReference type="GeneID" id="70250863"/>
<reference evidence="4" key="1">
    <citation type="submission" date="2021-12" db="EMBL/GenBank/DDBJ databases">
        <title>Convergent genome expansion in fungi linked to evolution of root-endophyte symbiosis.</title>
        <authorList>
            <consortium name="DOE Joint Genome Institute"/>
            <person name="Ke Y.-H."/>
            <person name="Bonito G."/>
            <person name="Liao H.-L."/>
            <person name="Looney B."/>
            <person name="Rojas-Flechas A."/>
            <person name="Nash J."/>
            <person name="Hameed K."/>
            <person name="Schadt C."/>
            <person name="Martin F."/>
            <person name="Crous P.W."/>
            <person name="Miettinen O."/>
            <person name="Magnuson J.K."/>
            <person name="Labbe J."/>
            <person name="Jacobson D."/>
            <person name="Doktycz M.J."/>
            <person name="Veneault-Fourrey C."/>
            <person name="Kuo A."/>
            <person name="Mondo S."/>
            <person name="Calhoun S."/>
            <person name="Riley R."/>
            <person name="Ohm R."/>
            <person name="LaButti K."/>
            <person name="Andreopoulos B."/>
            <person name="Pangilinan J."/>
            <person name="Nolan M."/>
            <person name="Tritt A."/>
            <person name="Clum A."/>
            <person name="Lipzen A."/>
            <person name="Daum C."/>
            <person name="Barry K."/>
            <person name="Grigoriev I.V."/>
            <person name="Vilgalys R."/>
        </authorList>
    </citation>
    <scope>NUCLEOTIDE SEQUENCE</scope>
    <source>
        <strain evidence="4">PMI_201</strain>
    </source>
</reference>
<keyword evidence="1" id="KW-0677">Repeat</keyword>
<dbReference type="AlphaFoldDB" id="A0AAD4KQE0"/>
<evidence type="ECO:0000313" key="4">
    <source>
        <dbReference type="EMBL" id="KAH8696618.1"/>
    </source>
</evidence>
<dbReference type="SMART" id="SM00248">
    <property type="entry name" value="ANK"/>
    <property type="match status" value="8"/>
</dbReference>
<organism evidence="4 5">
    <name type="scientific">Talaromyces proteolyticus</name>
    <dbReference type="NCBI Taxonomy" id="1131652"/>
    <lineage>
        <taxon>Eukaryota</taxon>
        <taxon>Fungi</taxon>
        <taxon>Dikarya</taxon>
        <taxon>Ascomycota</taxon>
        <taxon>Pezizomycotina</taxon>
        <taxon>Eurotiomycetes</taxon>
        <taxon>Eurotiomycetidae</taxon>
        <taxon>Eurotiales</taxon>
        <taxon>Trichocomaceae</taxon>
        <taxon>Talaromyces</taxon>
        <taxon>Talaromyces sect. Bacilispori</taxon>
    </lineage>
</organism>
<keyword evidence="2 3" id="KW-0040">ANK repeat</keyword>
<name>A0AAD4KQE0_9EURO</name>
<dbReference type="Gene3D" id="1.25.40.20">
    <property type="entry name" value="Ankyrin repeat-containing domain"/>
    <property type="match status" value="3"/>
</dbReference>
<dbReference type="PANTHER" id="PTHR24198">
    <property type="entry name" value="ANKYRIN REPEAT AND PROTEIN KINASE DOMAIN-CONTAINING PROTEIN"/>
    <property type="match status" value="1"/>
</dbReference>
<feature type="repeat" description="ANK" evidence="3">
    <location>
        <begin position="56"/>
        <end position="88"/>
    </location>
</feature>
<dbReference type="InterPro" id="IPR036770">
    <property type="entry name" value="Ankyrin_rpt-contain_sf"/>
</dbReference>
<dbReference type="Proteomes" id="UP001201262">
    <property type="component" value="Unassembled WGS sequence"/>
</dbReference>
<dbReference type="PANTHER" id="PTHR24198:SF165">
    <property type="entry name" value="ANKYRIN REPEAT-CONTAINING PROTEIN-RELATED"/>
    <property type="match status" value="1"/>
</dbReference>
<feature type="repeat" description="ANK" evidence="3">
    <location>
        <begin position="92"/>
        <end position="124"/>
    </location>
</feature>